<comment type="pathway">
    <text evidence="12">Porphyrin-containing compound metabolism; siroheme biosynthesis; precorrin-2 from uroporphyrinogen III: step 1/1.</text>
</comment>
<dbReference type="NCBIfam" id="NF004790">
    <property type="entry name" value="PRK06136.1"/>
    <property type="match status" value="1"/>
</dbReference>
<dbReference type="UniPathway" id="UPA00262">
    <property type="reaction ID" value="UER00211"/>
</dbReference>
<evidence type="ECO:0000256" key="2">
    <source>
        <dbReference type="ARBA" id="ARBA00005879"/>
    </source>
</evidence>
<dbReference type="GO" id="GO:0019354">
    <property type="term" value="P:siroheme biosynthetic process"/>
    <property type="evidence" value="ECO:0007669"/>
    <property type="project" value="UniProtKB-UniPathway"/>
</dbReference>
<dbReference type="GO" id="GO:0004851">
    <property type="term" value="F:uroporphyrin-III C-methyltransferase activity"/>
    <property type="evidence" value="ECO:0007669"/>
    <property type="project" value="UniProtKB-EC"/>
</dbReference>
<evidence type="ECO:0000256" key="12">
    <source>
        <dbReference type="ARBA" id="ARBA00025705"/>
    </source>
</evidence>
<evidence type="ECO:0000256" key="1">
    <source>
        <dbReference type="ARBA" id="ARBA00005010"/>
    </source>
</evidence>
<dbReference type="SUPFAM" id="SSF51735">
    <property type="entry name" value="NAD(P)-binding Rossmann-fold domains"/>
    <property type="match status" value="1"/>
</dbReference>
<feature type="active site" description="Proton donor" evidence="14">
    <location>
        <position position="231"/>
    </location>
</feature>
<feature type="domain" description="Siroheme synthase central" evidence="16">
    <location>
        <begin position="116"/>
        <end position="142"/>
    </location>
</feature>
<dbReference type="InterPro" id="IPR006366">
    <property type="entry name" value="CobA/CysG_C"/>
</dbReference>
<evidence type="ECO:0000259" key="15">
    <source>
        <dbReference type="Pfam" id="PF00590"/>
    </source>
</evidence>
<dbReference type="NCBIfam" id="TIGR01469">
    <property type="entry name" value="cobA_cysG_Cterm"/>
    <property type="match status" value="1"/>
</dbReference>
<dbReference type="Proteomes" id="UP000593994">
    <property type="component" value="Chromosome"/>
</dbReference>
<keyword evidence="7" id="KW-0560">Oxidoreductase</keyword>
<evidence type="ECO:0000256" key="5">
    <source>
        <dbReference type="ARBA" id="ARBA00022679"/>
    </source>
</evidence>
<gene>
    <name evidence="17" type="primary">cobA</name>
    <name evidence="17" type="ORF">HUE88_07475</name>
</gene>
<evidence type="ECO:0000256" key="9">
    <source>
        <dbReference type="ARBA" id="ARBA00023239"/>
    </source>
</evidence>
<dbReference type="InterPro" id="IPR050161">
    <property type="entry name" value="Siro_Cobalamin_biosynth"/>
</dbReference>
<dbReference type="InterPro" id="IPR012409">
    <property type="entry name" value="Sirohaem_synth"/>
</dbReference>
<keyword evidence="8" id="KW-0520">NAD</keyword>
<dbReference type="InterPro" id="IPR014776">
    <property type="entry name" value="4pyrrole_Mease_sub2"/>
</dbReference>
<keyword evidence="6" id="KW-0949">S-adenosyl-L-methionine</keyword>
<evidence type="ECO:0000256" key="3">
    <source>
        <dbReference type="ARBA" id="ARBA00022573"/>
    </source>
</evidence>
<dbReference type="InterPro" id="IPR035996">
    <property type="entry name" value="4pyrrol_Methylase_sf"/>
</dbReference>
<dbReference type="Gene3D" id="3.40.50.720">
    <property type="entry name" value="NAD(P)-binding Rossmann-like Domain"/>
    <property type="match status" value="1"/>
</dbReference>
<keyword evidence="11" id="KW-0511">Multifunctional enzyme</keyword>
<comment type="catalytic activity">
    <reaction evidence="13">
        <text>precorrin-2 + NAD(+) = sirohydrochlorin + NADH + 2 H(+)</text>
        <dbReference type="Rhea" id="RHEA:15613"/>
        <dbReference type="ChEBI" id="CHEBI:15378"/>
        <dbReference type="ChEBI" id="CHEBI:57540"/>
        <dbReference type="ChEBI" id="CHEBI:57945"/>
        <dbReference type="ChEBI" id="CHEBI:58351"/>
        <dbReference type="ChEBI" id="CHEBI:58827"/>
        <dbReference type="EC" id="1.3.1.76"/>
    </reaction>
</comment>
<evidence type="ECO:0000313" key="17">
    <source>
        <dbReference type="EMBL" id="QOY50987.1"/>
    </source>
</evidence>
<dbReference type="Pfam" id="PF00590">
    <property type="entry name" value="TP_methylase"/>
    <property type="match status" value="1"/>
</dbReference>
<dbReference type="GO" id="GO:0032259">
    <property type="term" value="P:methylation"/>
    <property type="evidence" value="ECO:0007669"/>
    <property type="project" value="UniProtKB-KW"/>
</dbReference>
<dbReference type="SUPFAM" id="SSF53790">
    <property type="entry name" value="Tetrapyrrole methylase"/>
    <property type="match status" value="1"/>
</dbReference>
<evidence type="ECO:0000313" key="18">
    <source>
        <dbReference type="Proteomes" id="UP000593994"/>
    </source>
</evidence>
<dbReference type="Pfam" id="PF13241">
    <property type="entry name" value="NAD_binding_7"/>
    <property type="match status" value="1"/>
</dbReference>
<dbReference type="Gene3D" id="3.40.1010.10">
    <property type="entry name" value="Cobalt-precorrin-4 Transmethylase, Domain 1"/>
    <property type="match status" value="1"/>
</dbReference>
<dbReference type="NCBIfam" id="TIGR01470">
    <property type="entry name" value="cysG_Nterm"/>
    <property type="match status" value="1"/>
</dbReference>
<name>A0A7S7LT03_9BACT</name>
<evidence type="ECO:0000256" key="10">
    <source>
        <dbReference type="ARBA" id="ARBA00023244"/>
    </source>
</evidence>
<evidence type="ECO:0000256" key="8">
    <source>
        <dbReference type="ARBA" id="ARBA00023027"/>
    </source>
</evidence>
<dbReference type="InterPro" id="IPR014777">
    <property type="entry name" value="4pyrrole_Mease_sub1"/>
</dbReference>
<evidence type="ECO:0000256" key="14">
    <source>
        <dbReference type="PIRSR" id="PIRSR036426-1"/>
    </source>
</evidence>
<dbReference type="PIRSF" id="PIRSF036426">
    <property type="entry name" value="Sirohaem_synth"/>
    <property type="match status" value="1"/>
</dbReference>
<evidence type="ECO:0000256" key="6">
    <source>
        <dbReference type="ARBA" id="ARBA00022691"/>
    </source>
</evidence>
<dbReference type="GO" id="GO:0051287">
    <property type="term" value="F:NAD binding"/>
    <property type="evidence" value="ECO:0007669"/>
    <property type="project" value="InterPro"/>
</dbReference>
<dbReference type="Gene3D" id="3.30.950.10">
    <property type="entry name" value="Methyltransferase, Cobalt-precorrin-4 Transmethylase, Domain 2"/>
    <property type="match status" value="1"/>
</dbReference>
<comment type="pathway">
    <text evidence="1">Porphyrin-containing compound metabolism; siroheme biosynthesis; sirohydrochlorin from precorrin-2: step 1/1.</text>
</comment>
<dbReference type="FunFam" id="3.40.1010.10:FF:000001">
    <property type="entry name" value="Siroheme synthase"/>
    <property type="match status" value="1"/>
</dbReference>
<dbReference type="Pfam" id="PF14824">
    <property type="entry name" value="Sirohm_synth_M"/>
    <property type="match status" value="1"/>
</dbReference>
<evidence type="ECO:0000256" key="13">
    <source>
        <dbReference type="ARBA" id="ARBA00047561"/>
    </source>
</evidence>
<dbReference type="InterPro" id="IPR006367">
    <property type="entry name" value="Sirohaem_synthase_N"/>
</dbReference>
<feature type="domain" description="Tetrapyrrole methylase" evidence="15">
    <location>
        <begin position="178"/>
        <end position="389"/>
    </location>
</feature>
<evidence type="ECO:0000259" key="16">
    <source>
        <dbReference type="Pfam" id="PF14824"/>
    </source>
</evidence>
<dbReference type="SUPFAM" id="SSF75615">
    <property type="entry name" value="Siroheme synthase middle domains-like"/>
    <property type="match status" value="1"/>
</dbReference>
<comment type="similarity">
    <text evidence="2">Belongs to the precorrin methyltransferase family.</text>
</comment>
<dbReference type="InterPro" id="IPR036291">
    <property type="entry name" value="NAD(P)-bd_dom_sf"/>
</dbReference>
<dbReference type="PANTHER" id="PTHR45790:SF3">
    <property type="entry name" value="S-ADENOSYL-L-METHIONINE-DEPENDENT UROPORPHYRINOGEN III METHYLTRANSFERASE, CHLOROPLASTIC"/>
    <property type="match status" value="1"/>
</dbReference>
<dbReference type="AlphaFoldDB" id="A0A7S7LT03"/>
<keyword evidence="3" id="KW-0169">Cobalamin biosynthesis</keyword>
<keyword evidence="5 17" id="KW-0808">Transferase</keyword>
<evidence type="ECO:0000256" key="11">
    <source>
        <dbReference type="ARBA" id="ARBA00023268"/>
    </source>
</evidence>
<dbReference type="EC" id="2.1.1.107" evidence="17"/>
<protein>
    <submittedName>
        <fullName evidence="17">Uroporphyrinogen-III C-methyltransferase</fullName>
        <ecNumber evidence="17">2.1.1.107</ecNumber>
    </submittedName>
</protein>
<dbReference type="InterPro" id="IPR028281">
    <property type="entry name" value="Sirohaem_synthase_central"/>
</dbReference>
<evidence type="ECO:0000256" key="7">
    <source>
        <dbReference type="ARBA" id="ARBA00023002"/>
    </source>
</evidence>
<proteinExistence type="inferred from homology"/>
<organism evidence="17 18">
    <name type="scientific">Candidatus Sulfurimonas baltica</name>
    <dbReference type="NCBI Taxonomy" id="2740404"/>
    <lineage>
        <taxon>Bacteria</taxon>
        <taxon>Pseudomonadati</taxon>
        <taxon>Campylobacterota</taxon>
        <taxon>Epsilonproteobacteria</taxon>
        <taxon>Campylobacterales</taxon>
        <taxon>Sulfurimonadaceae</taxon>
        <taxon>Sulfurimonas</taxon>
    </lineage>
</organism>
<dbReference type="CDD" id="cd11642">
    <property type="entry name" value="SUMT"/>
    <property type="match status" value="1"/>
</dbReference>
<dbReference type="EMBL" id="CP054492">
    <property type="protein sequence ID" value="QOY50987.1"/>
    <property type="molecule type" value="Genomic_DNA"/>
</dbReference>
<keyword evidence="4 17" id="KW-0489">Methyltransferase</keyword>
<sequence length="429" mass="46658">MKYATLPIILKDIKILLIGGGKVALQKAKVLVRNKIDFKCISNDYIAEFKAISVEKITKYFTIEDINSYSVVIDATGSDDVMKQILEHKKCNNFLYNCVDVPDVCDFFFAALIEHGALKVAVSSAGASPTLAQSVRDKIARMLPRGLEELTNQLQTKRDIGLIDIKEAKKQTSKMLGKVTLVGCGTGDVDLLTIKAYKSIQNADVVFIDHLISKEIIEIIPTNTMKISVGKKKGAHSVKQETINEMLIEYASKGFDIARLKAGDPYIFGRGAEEAQALMEQNIRVDVIPGISSAIAGPLSAGIAPTARGYATNLSIVSAHLAGDSINTQWIDLLKMKNHTTIVLMGLSRADEIVQAALEAGADGSLPTAIISNASRPNQKRIITTLEQLPYAAKDAPKPGIIVFGDVVNLHKILPQYECETETFNEKTA</sequence>
<dbReference type="PANTHER" id="PTHR45790">
    <property type="entry name" value="SIROHEME SYNTHASE-RELATED"/>
    <property type="match status" value="1"/>
</dbReference>
<keyword evidence="18" id="KW-1185">Reference proteome</keyword>
<dbReference type="GO" id="GO:0051266">
    <property type="term" value="F:sirohydrochlorin ferrochelatase activity"/>
    <property type="evidence" value="ECO:0007669"/>
    <property type="project" value="InterPro"/>
</dbReference>
<dbReference type="RefSeq" id="WP_194368104.1">
    <property type="nucleotide sequence ID" value="NZ_CP054492.1"/>
</dbReference>
<reference evidence="17 18" key="1">
    <citation type="submission" date="2020-05" db="EMBL/GenBank/DDBJ databases">
        <title>Sulfurimonas marisnigri, sp. nov., and Sulfurimonas baltica, sp. nov., manganese oxide reducing chemolithoautotrophs of the class Epsilonproteobacteria isolated from the pelagic redoxclines of the Black and Baltic Seas and emended description of the genus Sulfurimonas.</title>
        <authorList>
            <person name="Henkel J.V."/>
            <person name="Laudan C."/>
            <person name="Werner J."/>
            <person name="Neu T."/>
            <person name="Plewe S."/>
            <person name="Sproer C."/>
            <person name="Bunk B."/>
            <person name="Schulz-Vogt H.N."/>
        </authorList>
    </citation>
    <scope>NUCLEOTIDE SEQUENCE [LARGE SCALE GENOMIC DNA]</scope>
    <source>
        <strain evidence="17 18">GD2</strain>
    </source>
</reference>
<accession>A0A7S7LT03</accession>
<keyword evidence="10" id="KW-0627">Porphyrin biosynthesis</keyword>
<dbReference type="InterPro" id="IPR000878">
    <property type="entry name" value="4pyrrol_Mease"/>
</dbReference>
<dbReference type="Gene3D" id="3.30.160.110">
    <property type="entry name" value="Siroheme synthase, domain 2"/>
    <property type="match status" value="1"/>
</dbReference>
<dbReference type="GO" id="GO:0009236">
    <property type="term" value="P:cobalamin biosynthetic process"/>
    <property type="evidence" value="ECO:0007669"/>
    <property type="project" value="UniProtKB-KW"/>
</dbReference>
<feature type="active site" description="Proton acceptor" evidence="14">
    <location>
        <position position="209"/>
    </location>
</feature>
<dbReference type="KEGG" id="sbal:HUE88_07475"/>
<evidence type="ECO:0000256" key="4">
    <source>
        <dbReference type="ARBA" id="ARBA00022603"/>
    </source>
</evidence>
<dbReference type="GO" id="GO:0043115">
    <property type="term" value="F:precorrin-2 dehydrogenase activity"/>
    <property type="evidence" value="ECO:0007669"/>
    <property type="project" value="UniProtKB-EC"/>
</dbReference>
<keyword evidence="9" id="KW-0456">Lyase</keyword>